<evidence type="ECO:0000256" key="3">
    <source>
        <dbReference type="ARBA" id="ARBA00022827"/>
    </source>
</evidence>
<organism evidence="5 6">
    <name type="scientific">Paraphaeosphaeria sporulosa</name>
    <dbReference type="NCBI Taxonomy" id="1460663"/>
    <lineage>
        <taxon>Eukaryota</taxon>
        <taxon>Fungi</taxon>
        <taxon>Dikarya</taxon>
        <taxon>Ascomycota</taxon>
        <taxon>Pezizomycotina</taxon>
        <taxon>Dothideomycetes</taxon>
        <taxon>Pleosporomycetidae</taxon>
        <taxon>Pleosporales</taxon>
        <taxon>Massarineae</taxon>
        <taxon>Didymosphaeriaceae</taxon>
        <taxon>Paraphaeosphaeria</taxon>
    </lineage>
</organism>
<evidence type="ECO:0000256" key="1">
    <source>
        <dbReference type="ARBA" id="ARBA00005466"/>
    </source>
</evidence>
<comment type="similarity">
    <text evidence="1">Belongs to the oxygen-dependent FAD-linked oxidoreductase family.</text>
</comment>
<gene>
    <name evidence="5" type="ORF">CC84DRAFT_1209587</name>
</gene>
<keyword evidence="2" id="KW-0285">Flavoprotein</keyword>
<dbReference type="InterPro" id="IPR036318">
    <property type="entry name" value="FAD-bd_PCMH-like_sf"/>
</dbReference>
<protein>
    <submittedName>
        <fullName evidence="5">Uncharacterized protein</fullName>
    </submittedName>
</protein>
<dbReference type="Gene3D" id="3.30.465.10">
    <property type="match status" value="1"/>
</dbReference>
<sequence length="144" mass="15661">MALQSVLQEIHPEKFALQGSELYLKSNEAYFVVFESCIKPAAISQPTSQEVSTLTKKKFAQDWTLWCSKGDWACSLQLERHSLTAPGGRVGRVGVTVLILGGGMSFHSTKHGFACDSLLDYEAVLASGDVIHANAIRTRTSSSL</sequence>
<evidence type="ECO:0000313" key="6">
    <source>
        <dbReference type="Proteomes" id="UP000077069"/>
    </source>
</evidence>
<dbReference type="PANTHER" id="PTHR42973">
    <property type="entry name" value="BINDING OXIDOREDUCTASE, PUTATIVE (AFU_ORTHOLOGUE AFUA_1G17690)-RELATED"/>
    <property type="match status" value="1"/>
</dbReference>
<name>A0A177C249_9PLEO</name>
<keyword evidence="3" id="KW-0274">FAD</keyword>
<dbReference type="SUPFAM" id="SSF56176">
    <property type="entry name" value="FAD-binding/transporter-associated domain-like"/>
    <property type="match status" value="1"/>
</dbReference>
<evidence type="ECO:0000256" key="2">
    <source>
        <dbReference type="ARBA" id="ARBA00022630"/>
    </source>
</evidence>
<reference evidence="5 6" key="1">
    <citation type="submission" date="2016-05" db="EMBL/GenBank/DDBJ databases">
        <title>Comparative analysis of secretome profiles of manganese(II)-oxidizing ascomycete fungi.</title>
        <authorList>
            <consortium name="DOE Joint Genome Institute"/>
            <person name="Zeiner C.A."/>
            <person name="Purvine S.O."/>
            <person name="Zink E.M."/>
            <person name="Wu S."/>
            <person name="Pasa-Tolic L."/>
            <person name="Chaput D.L."/>
            <person name="Haridas S."/>
            <person name="Grigoriev I.V."/>
            <person name="Santelli C.M."/>
            <person name="Hansel C.M."/>
        </authorList>
    </citation>
    <scope>NUCLEOTIDE SEQUENCE [LARGE SCALE GENOMIC DNA]</scope>
    <source>
        <strain evidence="5 6">AP3s5-JAC2a</strain>
    </source>
</reference>
<keyword evidence="6" id="KW-1185">Reference proteome</keyword>
<dbReference type="GO" id="GO:0016491">
    <property type="term" value="F:oxidoreductase activity"/>
    <property type="evidence" value="ECO:0007669"/>
    <property type="project" value="UniProtKB-KW"/>
</dbReference>
<evidence type="ECO:0000256" key="4">
    <source>
        <dbReference type="ARBA" id="ARBA00023002"/>
    </source>
</evidence>
<evidence type="ECO:0000313" key="5">
    <source>
        <dbReference type="EMBL" id="OAG00710.1"/>
    </source>
</evidence>
<dbReference type="GO" id="GO:0050660">
    <property type="term" value="F:flavin adenine dinucleotide binding"/>
    <property type="evidence" value="ECO:0007669"/>
    <property type="project" value="InterPro"/>
</dbReference>
<dbReference type="PANTHER" id="PTHR42973:SF22">
    <property type="entry name" value="FAD-BINDING PCMH-TYPE DOMAIN-CONTAINING PROTEIN-RELATED"/>
    <property type="match status" value="1"/>
</dbReference>
<proteinExistence type="inferred from homology"/>
<dbReference type="InterPro" id="IPR050416">
    <property type="entry name" value="FAD-linked_Oxidoreductase"/>
</dbReference>
<dbReference type="GeneID" id="28765714"/>
<dbReference type="STRING" id="1460663.A0A177C249"/>
<keyword evidence="4" id="KW-0560">Oxidoreductase</keyword>
<accession>A0A177C249</accession>
<dbReference type="InterPro" id="IPR016169">
    <property type="entry name" value="FAD-bd_PCMH_sub2"/>
</dbReference>
<dbReference type="OrthoDB" id="2151789at2759"/>
<dbReference type="InParanoid" id="A0A177C249"/>
<dbReference type="Proteomes" id="UP000077069">
    <property type="component" value="Unassembled WGS sequence"/>
</dbReference>
<dbReference type="AlphaFoldDB" id="A0A177C249"/>
<dbReference type="EMBL" id="KV441559">
    <property type="protein sequence ID" value="OAG00710.1"/>
    <property type="molecule type" value="Genomic_DNA"/>
</dbReference>
<dbReference type="RefSeq" id="XP_018031075.1">
    <property type="nucleotide sequence ID" value="XM_018182228.1"/>
</dbReference>